<dbReference type="InterPro" id="IPR002659">
    <property type="entry name" value="Glyco_trans_31"/>
</dbReference>
<evidence type="ECO:0000256" key="2">
    <source>
        <dbReference type="ARBA" id="ARBA00008661"/>
    </source>
</evidence>
<keyword evidence="9" id="KW-0472">Membrane</keyword>
<dbReference type="Gene3D" id="3.90.550.50">
    <property type="match status" value="1"/>
</dbReference>
<dbReference type="Proteomes" id="UP001497497">
    <property type="component" value="Unassembled WGS sequence"/>
</dbReference>
<keyword evidence="3 10" id="KW-0328">Glycosyltransferase</keyword>
<organism evidence="11 12">
    <name type="scientific">Lymnaea stagnalis</name>
    <name type="common">Great pond snail</name>
    <name type="synonym">Helix stagnalis</name>
    <dbReference type="NCBI Taxonomy" id="6523"/>
    <lineage>
        <taxon>Eukaryota</taxon>
        <taxon>Metazoa</taxon>
        <taxon>Spiralia</taxon>
        <taxon>Lophotrochozoa</taxon>
        <taxon>Mollusca</taxon>
        <taxon>Gastropoda</taxon>
        <taxon>Heterobranchia</taxon>
        <taxon>Euthyneura</taxon>
        <taxon>Panpulmonata</taxon>
        <taxon>Hygrophila</taxon>
        <taxon>Lymnaeoidea</taxon>
        <taxon>Lymnaeidae</taxon>
        <taxon>Lymnaea</taxon>
    </lineage>
</organism>
<dbReference type="Pfam" id="PF01762">
    <property type="entry name" value="Galactosyl_T"/>
    <property type="match status" value="1"/>
</dbReference>
<comment type="caution">
    <text evidence="11">The sequence shown here is derived from an EMBL/GenBank/DDBJ whole genome shotgun (WGS) entry which is preliminary data.</text>
</comment>
<reference evidence="11 12" key="1">
    <citation type="submission" date="2024-04" db="EMBL/GenBank/DDBJ databases">
        <authorList>
            <consortium name="Genoscope - CEA"/>
            <person name="William W."/>
        </authorList>
    </citation>
    <scope>NUCLEOTIDE SEQUENCE [LARGE SCALE GENOMIC DNA]</scope>
</reference>
<dbReference type="EC" id="2.4.1.-" evidence="10"/>
<sequence>MGIPVDPAEQEAIEKENRYYGDTVQGNFTDTYQNLTYKAVMTFRWVSQHCKGVRIILKMDDDVVLDVHRFFEEFWFPPPYQQEVIFCHMWKFAEVERVGKWGISTREYPHEFYPPYCSGFFVVIMPAIVEDIYEAAKATPFLWLDDVYIYGVVREDMHDVQIINLDEVAFREEHYLACNRAYGYRCKYWVSVLGETRKFVPTLMTLRADRLRVLDICHAEKSKGIHSAWSSVGSCYKALSQDNQSQAKHGYV</sequence>
<comment type="similarity">
    <text evidence="2 10">Belongs to the glycosyltransferase 31 family.</text>
</comment>
<evidence type="ECO:0000256" key="8">
    <source>
        <dbReference type="ARBA" id="ARBA00023034"/>
    </source>
</evidence>
<comment type="subcellular location">
    <subcellularLocation>
        <location evidence="1 10">Golgi apparatus membrane</location>
        <topology evidence="1 10">Single-pass type II membrane protein</topology>
    </subcellularLocation>
</comment>
<proteinExistence type="inferred from homology"/>
<keyword evidence="7" id="KW-1133">Transmembrane helix</keyword>
<dbReference type="AlphaFoldDB" id="A0AAV2HWE7"/>
<accession>A0AAV2HWE7</accession>
<keyword evidence="5" id="KW-0812">Transmembrane</keyword>
<dbReference type="GO" id="GO:0006493">
    <property type="term" value="P:protein O-linked glycosylation"/>
    <property type="evidence" value="ECO:0007669"/>
    <property type="project" value="TreeGrafter"/>
</dbReference>
<dbReference type="PANTHER" id="PTHR11214:SF376">
    <property type="entry name" value="HEXOSYLTRANSFERASE"/>
    <property type="match status" value="1"/>
</dbReference>
<evidence type="ECO:0000256" key="1">
    <source>
        <dbReference type="ARBA" id="ARBA00004323"/>
    </source>
</evidence>
<keyword evidence="8 10" id="KW-0333">Golgi apparatus</keyword>
<dbReference type="GO" id="GO:0000139">
    <property type="term" value="C:Golgi membrane"/>
    <property type="evidence" value="ECO:0007669"/>
    <property type="project" value="UniProtKB-SubCell"/>
</dbReference>
<evidence type="ECO:0000313" key="12">
    <source>
        <dbReference type="Proteomes" id="UP001497497"/>
    </source>
</evidence>
<keyword evidence="6" id="KW-0735">Signal-anchor</keyword>
<evidence type="ECO:0000256" key="9">
    <source>
        <dbReference type="ARBA" id="ARBA00023136"/>
    </source>
</evidence>
<dbReference type="PANTHER" id="PTHR11214">
    <property type="entry name" value="BETA-1,3-N-ACETYLGLUCOSAMINYLTRANSFERASE"/>
    <property type="match status" value="1"/>
</dbReference>
<evidence type="ECO:0000256" key="10">
    <source>
        <dbReference type="RuleBase" id="RU363063"/>
    </source>
</evidence>
<evidence type="ECO:0000256" key="4">
    <source>
        <dbReference type="ARBA" id="ARBA00022679"/>
    </source>
</evidence>
<evidence type="ECO:0000256" key="3">
    <source>
        <dbReference type="ARBA" id="ARBA00022676"/>
    </source>
</evidence>
<dbReference type="EMBL" id="CAXITT010000229">
    <property type="protein sequence ID" value="CAL1536423.1"/>
    <property type="molecule type" value="Genomic_DNA"/>
</dbReference>
<name>A0AAV2HWE7_LYMST</name>
<evidence type="ECO:0000313" key="11">
    <source>
        <dbReference type="EMBL" id="CAL1536423.1"/>
    </source>
</evidence>
<gene>
    <name evidence="11" type="ORF">GSLYS_00010336001</name>
</gene>
<dbReference type="GO" id="GO:0016758">
    <property type="term" value="F:hexosyltransferase activity"/>
    <property type="evidence" value="ECO:0007669"/>
    <property type="project" value="InterPro"/>
</dbReference>
<evidence type="ECO:0000256" key="6">
    <source>
        <dbReference type="ARBA" id="ARBA00022968"/>
    </source>
</evidence>
<keyword evidence="4" id="KW-0808">Transferase</keyword>
<evidence type="ECO:0000256" key="7">
    <source>
        <dbReference type="ARBA" id="ARBA00022989"/>
    </source>
</evidence>
<protein>
    <recommendedName>
        <fullName evidence="10">Hexosyltransferase</fullName>
        <ecNumber evidence="10">2.4.1.-</ecNumber>
    </recommendedName>
</protein>
<evidence type="ECO:0000256" key="5">
    <source>
        <dbReference type="ARBA" id="ARBA00022692"/>
    </source>
</evidence>
<keyword evidence="12" id="KW-1185">Reference proteome</keyword>